<accession>A0A543KLC4</accession>
<dbReference type="Gene3D" id="3.20.20.300">
    <property type="entry name" value="Glycoside hydrolase, family 3, N-terminal domain"/>
    <property type="match status" value="1"/>
</dbReference>
<dbReference type="PANTHER" id="PTHR42715:SF10">
    <property type="entry name" value="BETA-GLUCOSIDASE"/>
    <property type="match status" value="1"/>
</dbReference>
<dbReference type="SMART" id="SM01217">
    <property type="entry name" value="Fn3_like"/>
    <property type="match status" value="1"/>
</dbReference>
<dbReference type="AlphaFoldDB" id="A0A543KLC4"/>
<dbReference type="InterPro" id="IPR026891">
    <property type="entry name" value="Fn3-like"/>
</dbReference>
<keyword evidence="5" id="KW-1185">Reference proteome</keyword>
<proteinExistence type="inferred from homology"/>
<evidence type="ECO:0000256" key="1">
    <source>
        <dbReference type="ARBA" id="ARBA00005336"/>
    </source>
</evidence>
<dbReference type="Gene3D" id="2.60.40.10">
    <property type="entry name" value="Immunoglobulins"/>
    <property type="match status" value="1"/>
</dbReference>
<dbReference type="Pfam" id="PF01915">
    <property type="entry name" value="Glyco_hydro_3_C"/>
    <property type="match status" value="1"/>
</dbReference>
<name>A0A543KLC4_9MICO</name>
<sequence length="762" mass="80936">MTETRTAPDRATAPPPPSVPELVASMTLEEKLAQIVGFWDKGDGDAVAPLQGAFVEPQGLYDVAAHGLGHLTRVYGTRPVDPVERARWLWDFQRWLVGSTRHGIPALVHEECLTGLSAWKAATYPTPLAWGASWDPDLVRDVAALIGRSMRQLGVHQGLAPVLDVVRDPRWGRVEEAISEDPYLVATLGTGYVEGLQSEGVHATLKHFVGYSASQAGRNFAPVHAGPRELEDVLLVPFEMAVVEGGVRSVMHSYAEIDGVPVAGDPTLLTGVLRDRWGFDGTVVADYFGVAFLQLLHGVAADLGEAAGQALLAGVDIELPTGDAYLRPLAEAVRSGAVDEALVDRACTRALEQKAELGLLGATFEDEPPTEVELDGPEHRAAAARLAEESVVLLANDGTLPLAAPGRVAVVGPNADRLAALFGCYSFVNHVIPQHPHTEPGIEAPTLREALLAEWPQTHLTYEWGCDVDSEDVSGLEAAAAAAREAEVAVVVVGDSSGLFGRATSGEGCDRDDLELPGVQRRLVEAVVATGTPVVLVLLTGRPYAIDWALSSCAAVVQAFFPGEEGAGAIAGVLSGRVNPSGHLPVSLPRSAGSQPYTYLHPLLGGDTDVTNLSSRPALPFGHGLSYTTFELGDLDVRAGSTAEDLEVRVRIANTGDRAGDDVVQVYARDLVASVTRPVAQLIGYARVSVEPGQARTLTFRVPPARLSFTGRDLRRVVEPGALEVWVGDSVADRRHSQTVTLTGAVHEVGLHDPRRTTVELD</sequence>
<evidence type="ECO:0000313" key="5">
    <source>
        <dbReference type="Proteomes" id="UP000315133"/>
    </source>
</evidence>
<dbReference type="RefSeq" id="WP_141817542.1">
    <property type="nucleotide sequence ID" value="NZ_BAAAIL010000003.1"/>
</dbReference>
<dbReference type="SUPFAM" id="SSF51445">
    <property type="entry name" value="(Trans)glycosidases"/>
    <property type="match status" value="1"/>
</dbReference>
<dbReference type="InterPro" id="IPR001764">
    <property type="entry name" value="Glyco_hydro_3_N"/>
</dbReference>
<evidence type="ECO:0000259" key="3">
    <source>
        <dbReference type="SMART" id="SM01217"/>
    </source>
</evidence>
<dbReference type="InterPro" id="IPR036881">
    <property type="entry name" value="Glyco_hydro_3_C_sf"/>
</dbReference>
<dbReference type="InterPro" id="IPR017853">
    <property type="entry name" value="GH"/>
</dbReference>
<comment type="similarity">
    <text evidence="1">Belongs to the glycosyl hydrolase 3 family.</text>
</comment>
<dbReference type="InterPro" id="IPR002772">
    <property type="entry name" value="Glyco_hydro_3_C"/>
</dbReference>
<evidence type="ECO:0000256" key="2">
    <source>
        <dbReference type="ARBA" id="ARBA00022801"/>
    </source>
</evidence>
<dbReference type="PANTHER" id="PTHR42715">
    <property type="entry name" value="BETA-GLUCOSIDASE"/>
    <property type="match status" value="1"/>
</dbReference>
<reference evidence="4 5" key="1">
    <citation type="submission" date="2019-06" db="EMBL/GenBank/DDBJ databases">
        <title>Sequencing the genomes of 1000 actinobacteria strains.</title>
        <authorList>
            <person name="Klenk H.-P."/>
        </authorList>
    </citation>
    <scope>NUCLEOTIDE SEQUENCE [LARGE SCALE GENOMIC DNA]</scope>
    <source>
        <strain evidence="4 5">DSM 12362</strain>
    </source>
</reference>
<evidence type="ECO:0000313" key="4">
    <source>
        <dbReference type="EMBL" id="TQM95840.1"/>
    </source>
</evidence>
<gene>
    <name evidence="4" type="ORF">FB476_0690</name>
</gene>
<dbReference type="Proteomes" id="UP000315133">
    <property type="component" value="Unassembled WGS sequence"/>
</dbReference>
<dbReference type="PRINTS" id="PR00133">
    <property type="entry name" value="GLHYDRLASE3"/>
</dbReference>
<dbReference type="GO" id="GO:0005975">
    <property type="term" value="P:carbohydrate metabolic process"/>
    <property type="evidence" value="ECO:0007669"/>
    <property type="project" value="InterPro"/>
</dbReference>
<keyword evidence="2" id="KW-0378">Hydrolase</keyword>
<organism evidence="4 5">
    <name type="scientific">Ornithinimicrobium humiphilum</name>
    <dbReference type="NCBI Taxonomy" id="125288"/>
    <lineage>
        <taxon>Bacteria</taxon>
        <taxon>Bacillati</taxon>
        <taxon>Actinomycetota</taxon>
        <taxon>Actinomycetes</taxon>
        <taxon>Micrococcales</taxon>
        <taxon>Ornithinimicrobiaceae</taxon>
        <taxon>Ornithinimicrobium</taxon>
    </lineage>
</organism>
<protein>
    <submittedName>
        <fullName evidence="4">Beta-glucosidase</fullName>
    </submittedName>
</protein>
<dbReference type="InterPro" id="IPR036962">
    <property type="entry name" value="Glyco_hydro_3_N_sf"/>
</dbReference>
<comment type="caution">
    <text evidence="4">The sequence shown here is derived from an EMBL/GenBank/DDBJ whole genome shotgun (WGS) entry which is preliminary data.</text>
</comment>
<dbReference type="EMBL" id="VFPU01000001">
    <property type="protein sequence ID" value="TQM95840.1"/>
    <property type="molecule type" value="Genomic_DNA"/>
</dbReference>
<dbReference type="GO" id="GO:0004553">
    <property type="term" value="F:hydrolase activity, hydrolyzing O-glycosyl compounds"/>
    <property type="evidence" value="ECO:0007669"/>
    <property type="project" value="InterPro"/>
</dbReference>
<dbReference type="OrthoDB" id="3187421at2"/>
<dbReference type="Pfam" id="PF14310">
    <property type="entry name" value="Fn3-like"/>
    <property type="match status" value="1"/>
</dbReference>
<dbReference type="InterPro" id="IPR013783">
    <property type="entry name" value="Ig-like_fold"/>
</dbReference>
<dbReference type="Gene3D" id="3.40.50.1700">
    <property type="entry name" value="Glycoside hydrolase family 3 C-terminal domain"/>
    <property type="match status" value="1"/>
</dbReference>
<dbReference type="InterPro" id="IPR050288">
    <property type="entry name" value="Cellulose_deg_GH3"/>
</dbReference>
<dbReference type="Pfam" id="PF00933">
    <property type="entry name" value="Glyco_hydro_3"/>
    <property type="match status" value="1"/>
</dbReference>
<dbReference type="SUPFAM" id="SSF52279">
    <property type="entry name" value="Beta-D-glucan exohydrolase, C-terminal domain"/>
    <property type="match status" value="1"/>
</dbReference>
<feature type="domain" description="Fibronectin type III-like" evidence="3">
    <location>
        <begin position="662"/>
        <end position="731"/>
    </location>
</feature>